<dbReference type="SUPFAM" id="SSF52540">
    <property type="entry name" value="P-loop containing nucleoside triphosphate hydrolases"/>
    <property type="match status" value="1"/>
</dbReference>
<dbReference type="Pfam" id="PF13558">
    <property type="entry name" value="SbcC_Walker_B"/>
    <property type="match status" value="1"/>
</dbReference>
<evidence type="ECO:0000313" key="1">
    <source>
        <dbReference type="EMBL" id="WZO34281.1"/>
    </source>
</evidence>
<sequence length="169" mass="19151">MLQRVIGRLRSKDRVDIDWRNRVLDTRLHVSFLAREKDVTGRVVRVYDSAEGLSGGQRQKLVIFCLAAALRYQLTEEEDDVPRVGSIVLDEAFDKADIRHTRNAMEVFREFGFHMILATPQKLLQTLEQYVGAITSVSNPDRNASRLANVVFSVEQAEVAATPHVESRA</sequence>
<dbReference type="AlphaFoldDB" id="A0AAU6SBN8"/>
<organism evidence="1">
    <name type="scientific">Microbacterium sp. LWS13-1.2</name>
    <dbReference type="NCBI Taxonomy" id="3135264"/>
    <lineage>
        <taxon>Bacteria</taxon>
        <taxon>Bacillati</taxon>
        <taxon>Actinomycetota</taxon>
        <taxon>Actinomycetes</taxon>
        <taxon>Micrococcales</taxon>
        <taxon>Microbacteriaceae</taxon>
        <taxon>Microbacterium</taxon>
    </lineage>
</organism>
<dbReference type="RefSeq" id="WP_349428840.1">
    <property type="nucleotide sequence ID" value="NZ_CP151632.1"/>
</dbReference>
<gene>
    <name evidence="1" type="ORF">MRBLWS13_001934</name>
</gene>
<dbReference type="InterPro" id="IPR027417">
    <property type="entry name" value="P-loop_NTPase"/>
</dbReference>
<accession>A0AAU6SBN8</accession>
<dbReference type="EMBL" id="CP151632">
    <property type="protein sequence ID" value="WZO34281.1"/>
    <property type="molecule type" value="Genomic_DNA"/>
</dbReference>
<name>A0AAU6SBN8_9MICO</name>
<proteinExistence type="predicted"/>
<dbReference type="Gene3D" id="3.40.50.300">
    <property type="entry name" value="P-loop containing nucleotide triphosphate hydrolases"/>
    <property type="match status" value="1"/>
</dbReference>
<reference evidence="1" key="1">
    <citation type="submission" date="2024-04" db="EMBL/GenBank/DDBJ databases">
        <authorList>
            <person name="Roder T."/>
            <person name="Oberhansli S."/>
            <person name="Kreuzer M."/>
        </authorList>
    </citation>
    <scope>NUCLEOTIDE SEQUENCE</scope>
    <source>
        <strain evidence="1">LWS13-1.2</strain>
    </source>
</reference>
<protein>
    <submittedName>
        <fullName evidence="1">Uncharacterized protein</fullName>
    </submittedName>
</protein>